<comment type="caution">
    <text evidence="1">The sequence shown here is derived from an EMBL/GenBank/DDBJ whole genome shotgun (WGS) entry which is preliminary data.</text>
</comment>
<proteinExistence type="predicted"/>
<keyword evidence="2" id="KW-1185">Reference proteome</keyword>
<reference evidence="1 2" key="1">
    <citation type="submission" date="2024-02" db="EMBL/GenBank/DDBJ databases">
        <title>Deinococcus xinjiangensis NBRC 107630.</title>
        <authorList>
            <person name="Ichikawa N."/>
            <person name="Katano-Makiyama Y."/>
            <person name="Hidaka K."/>
        </authorList>
    </citation>
    <scope>NUCLEOTIDE SEQUENCE [LARGE SCALE GENOMIC DNA]</scope>
    <source>
        <strain evidence="1 2">NBRC 107630</strain>
    </source>
</reference>
<protein>
    <recommendedName>
        <fullName evidence="3">Damage-inducible protein DinB</fullName>
    </recommendedName>
</protein>
<evidence type="ECO:0008006" key="3">
    <source>
        <dbReference type="Google" id="ProtNLM"/>
    </source>
</evidence>
<evidence type="ECO:0000313" key="2">
    <source>
        <dbReference type="Proteomes" id="UP001458946"/>
    </source>
</evidence>
<dbReference type="RefSeq" id="WP_353543220.1">
    <property type="nucleotide sequence ID" value="NZ_BAABRN010000043.1"/>
</dbReference>
<name>A0ABP9VDD1_9DEIO</name>
<sequence>MNLWQASLVGGAAFREVGALLGELDAAEAHTPVAGAPYTIAELLAHIAATMRVSLDLIGGKVQAWPKGLDVWPAPPSNETDFAALLADLGFMLNEAEMLAQDPSAAGREILLDLAVHNAYHWGQVALLRRMLGVDFASQT</sequence>
<dbReference type="Proteomes" id="UP001458946">
    <property type="component" value="Unassembled WGS sequence"/>
</dbReference>
<accession>A0ABP9VDD1</accession>
<gene>
    <name evidence="1" type="ORF">Dxin01_03003</name>
</gene>
<evidence type="ECO:0000313" key="1">
    <source>
        <dbReference type="EMBL" id="GAA5503248.1"/>
    </source>
</evidence>
<dbReference type="InterPro" id="IPR034660">
    <property type="entry name" value="DinB/YfiT-like"/>
</dbReference>
<dbReference type="EMBL" id="BAABRN010000043">
    <property type="protein sequence ID" value="GAA5503248.1"/>
    <property type="molecule type" value="Genomic_DNA"/>
</dbReference>
<dbReference type="Gene3D" id="1.20.120.450">
    <property type="entry name" value="dinb family like domain"/>
    <property type="match status" value="1"/>
</dbReference>
<organism evidence="1 2">
    <name type="scientific">Deinococcus xinjiangensis</name>
    <dbReference type="NCBI Taxonomy" id="457454"/>
    <lineage>
        <taxon>Bacteria</taxon>
        <taxon>Thermotogati</taxon>
        <taxon>Deinococcota</taxon>
        <taxon>Deinococci</taxon>
        <taxon>Deinococcales</taxon>
        <taxon>Deinococcaceae</taxon>
        <taxon>Deinococcus</taxon>
    </lineage>
</organism>
<dbReference type="SUPFAM" id="SSF109854">
    <property type="entry name" value="DinB/YfiT-like putative metalloenzymes"/>
    <property type="match status" value="1"/>
</dbReference>